<dbReference type="InterPro" id="IPR027417">
    <property type="entry name" value="P-loop_NTPase"/>
</dbReference>
<feature type="domain" description="Oligopeptide/dipeptide ABC transporter C-terminal" evidence="5">
    <location>
        <begin position="58"/>
        <end position="83"/>
    </location>
</feature>
<dbReference type="GO" id="GO:0015833">
    <property type="term" value="P:peptide transport"/>
    <property type="evidence" value="ECO:0007669"/>
    <property type="project" value="InterPro"/>
</dbReference>
<comment type="caution">
    <text evidence="6">The sequence shown here is derived from an EMBL/GenBank/DDBJ whole genome shotgun (WGS) entry which is preliminary data.</text>
</comment>
<evidence type="ECO:0000256" key="4">
    <source>
        <dbReference type="ARBA" id="ARBA00022840"/>
    </source>
</evidence>
<dbReference type="GO" id="GO:0005524">
    <property type="term" value="F:ATP binding"/>
    <property type="evidence" value="ECO:0007669"/>
    <property type="project" value="UniProtKB-KW"/>
</dbReference>
<dbReference type="AlphaFoldDB" id="K2K2M4"/>
<proteinExistence type="predicted"/>
<dbReference type="Gene3D" id="3.40.50.300">
    <property type="entry name" value="P-loop containing nucleotide triphosphate hydrolases"/>
    <property type="match status" value="1"/>
</dbReference>
<evidence type="ECO:0000256" key="2">
    <source>
        <dbReference type="ARBA" id="ARBA00022448"/>
    </source>
</evidence>
<keyword evidence="4 6" id="KW-0067">ATP-binding</keyword>
<dbReference type="InterPro" id="IPR013563">
    <property type="entry name" value="Oligopep_ABC_C"/>
</dbReference>
<sequence>MHQRQEELQSIDQLRPWLLNAMRSDQARLAHQYLHGDQRWPLHAYIVSICVVQTGRIVEETEPRDLFSAPSHPYTRALLDAVPGAH</sequence>
<evidence type="ECO:0000313" key="6">
    <source>
        <dbReference type="EMBL" id="EKE71725.1"/>
    </source>
</evidence>
<evidence type="ECO:0000313" key="7">
    <source>
        <dbReference type="Proteomes" id="UP000006762"/>
    </source>
</evidence>
<evidence type="ECO:0000256" key="3">
    <source>
        <dbReference type="ARBA" id="ARBA00022741"/>
    </source>
</evidence>
<keyword evidence="7" id="KW-1185">Reference proteome</keyword>
<dbReference type="EMBL" id="AMRK01000004">
    <property type="protein sequence ID" value="EKE71725.1"/>
    <property type="molecule type" value="Genomic_DNA"/>
</dbReference>
<reference evidence="6 7" key="1">
    <citation type="submission" date="2012-09" db="EMBL/GenBank/DDBJ databases">
        <title>Celeribacter baekdonensis B30 Genome Sequencing.</title>
        <authorList>
            <person name="Wang W."/>
        </authorList>
    </citation>
    <scope>NUCLEOTIDE SEQUENCE [LARGE SCALE GENOMIC DNA]</scope>
    <source>
        <strain evidence="6 7">B30</strain>
    </source>
</reference>
<protein>
    <submittedName>
        <fullName evidence="6">ABC transporter ATP-binding protein</fullName>
    </submittedName>
</protein>
<evidence type="ECO:0000259" key="5">
    <source>
        <dbReference type="Pfam" id="PF08352"/>
    </source>
</evidence>
<name>K2K2M4_9RHOB</name>
<keyword evidence="2" id="KW-0813">Transport</keyword>
<accession>K2K2M4</accession>
<evidence type="ECO:0000256" key="1">
    <source>
        <dbReference type="ARBA" id="ARBA00004417"/>
    </source>
</evidence>
<gene>
    <name evidence="6" type="ORF">B30_08143</name>
</gene>
<comment type="subcellular location">
    <subcellularLocation>
        <location evidence="1">Cell inner membrane</location>
        <topology evidence="1">Peripheral membrane protein</topology>
    </subcellularLocation>
</comment>
<dbReference type="Proteomes" id="UP000006762">
    <property type="component" value="Unassembled WGS sequence"/>
</dbReference>
<keyword evidence="3" id="KW-0547">Nucleotide-binding</keyword>
<dbReference type="Pfam" id="PF08352">
    <property type="entry name" value="oligo_HPY"/>
    <property type="match status" value="1"/>
</dbReference>
<dbReference type="STRING" id="1208323.B30_08143"/>
<organism evidence="6 7">
    <name type="scientific">Celeribacter baekdonensis B30</name>
    <dbReference type="NCBI Taxonomy" id="1208323"/>
    <lineage>
        <taxon>Bacteria</taxon>
        <taxon>Pseudomonadati</taxon>
        <taxon>Pseudomonadota</taxon>
        <taxon>Alphaproteobacteria</taxon>
        <taxon>Rhodobacterales</taxon>
        <taxon>Roseobacteraceae</taxon>
        <taxon>Celeribacter</taxon>
    </lineage>
</organism>
<dbReference type="GO" id="GO:0005886">
    <property type="term" value="C:plasma membrane"/>
    <property type="evidence" value="ECO:0007669"/>
    <property type="project" value="UniProtKB-SubCell"/>
</dbReference>